<proteinExistence type="predicted"/>
<sequence length="138" mass="15686">MILPIKVNSHISGIFTINKHDVVFGEADIGVPLSLLNLCYKMYHPDIALYNIPYFDKFDLAASGNVLDVPLIVKGHKACPICESDTCYHQLDSGKKTVYLEHQKFINLGHPYRRLQNAFNGEKEFTMTPKPLTEDEVY</sequence>
<dbReference type="Pfam" id="PF02992">
    <property type="entry name" value="Transposase_21"/>
    <property type="match status" value="1"/>
</dbReference>
<gene>
    <name evidence="1" type="ORF">VFH_I266320</name>
</gene>
<dbReference type="Proteomes" id="UP001157006">
    <property type="component" value="Chromosome 1L"/>
</dbReference>
<reference evidence="1 2" key="1">
    <citation type="submission" date="2023-01" db="EMBL/GenBank/DDBJ databases">
        <authorList>
            <person name="Kreplak J."/>
        </authorList>
    </citation>
    <scope>NUCLEOTIDE SEQUENCE [LARGE SCALE GENOMIC DNA]</scope>
</reference>
<protein>
    <submittedName>
        <fullName evidence="1">Uncharacterized protein</fullName>
    </submittedName>
</protein>
<organism evidence="1 2">
    <name type="scientific">Vicia faba</name>
    <name type="common">Broad bean</name>
    <name type="synonym">Faba vulgaris</name>
    <dbReference type="NCBI Taxonomy" id="3906"/>
    <lineage>
        <taxon>Eukaryota</taxon>
        <taxon>Viridiplantae</taxon>
        <taxon>Streptophyta</taxon>
        <taxon>Embryophyta</taxon>
        <taxon>Tracheophyta</taxon>
        <taxon>Spermatophyta</taxon>
        <taxon>Magnoliopsida</taxon>
        <taxon>eudicotyledons</taxon>
        <taxon>Gunneridae</taxon>
        <taxon>Pentapetalae</taxon>
        <taxon>rosids</taxon>
        <taxon>fabids</taxon>
        <taxon>Fabales</taxon>
        <taxon>Fabaceae</taxon>
        <taxon>Papilionoideae</taxon>
        <taxon>50 kb inversion clade</taxon>
        <taxon>NPAAA clade</taxon>
        <taxon>Hologalegina</taxon>
        <taxon>IRL clade</taxon>
        <taxon>Fabeae</taxon>
        <taxon>Vicia</taxon>
    </lineage>
</organism>
<dbReference type="InterPro" id="IPR004242">
    <property type="entry name" value="Transposase_21"/>
</dbReference>
<accession>A0AAV0YQA5</accession>
<keyword evidence="2" id="KW-1185">Reference proteome</keyword>
<dbReference type="EMBL" id="OX451736">
    <property type="protein sequence ID" value="CAI8586707.1"/>
    <property type="molecule type" value="Genomic_DNA"/>
</dbReference>
<evidence type="ECO:0000313" key="2">
    <source>
        <dbReference type="Proteomes" id="UP001157006"/>
    </source>
</evidence>
<dbReference type="AlphaFoldDB" id="A0AAV0YQA5"/>
<name>A0AAV0YQA5_VICFA</name>
<evidence type="ECO:0000313" key="1">
    <source>
        <dbReference type="EMBL" id="CAI8586707.1"/>
    </source>
</evidence>